<keyword evidence="2" id="KW-1185">Reference proteome</keyword>
<gene>
    <name evidence="1" type="ORF">MKW98_022389</name>
</gene>
<protein>
    <recommendedName>
        <fullName evidence="3">Cytochrome P450</fullName>
    </recommendedName>
</protein>
<dbReference type="GO" id="GO:0005506">
    <property type="term" value="F:iron ion binding"/>
    <property type="evidence" value="ECO:0007669"/>
    <property type="project" value="InterPro"/>
</dbReference>
<dbReference type="Gene3D" id="1.10.630.10">
    <property type="entry name" value="Cytochrome P450"/>
    <property type="match status" value="1"/>
</dbReference>
<name>A0AAD4SPP5_9MAGN</name>
<dbReference type="Proteomes" id="UP001202328">
    <property type="component" value="Unassembled WGS sequence"/>
</dbReference>
<dbReference type="SUPFAM" id="SSF48264">
    <property type="entry name" value="Cytochrome P450"/>
    <property type="match status" value="1"/>
</dbReference>
<evidence type="ECO:0000313" key="2">
    <source>
        <dbReference type="Proteomes" id="UP001202328"/>
    </source>
</evidence>
<proteinExistence type="predicted"/>
<evidence type="ECO:0008006" key="3">
    <source>
        <dbReference type="Google" id="ProtNLM"/>
    </source>
</evidence>
<dbReference type="Pfam" id="PF00067">
    <property type="entry name" value="p450"/>
    <property type="match status" value="1"/>
</dbReference>
<dbReference type="InterPro" id="IPR001128">
    <property type="entry name" value="Cyt_P450"/>
</dbReference>
<reference evidence="1" key="1">
    <citation type="submission" date="2022-04" db="EMBL/GenBank/DDBJ databases">
        <title>A functionally conserved STORR gene fusion in Papaver species that diverged 16.8 million years ago.</title>
        <authorList>
            <person name="Catania T."/>
        </authorList>
    </citation>
    <scope>NUCLEOTIDE SEQUENCE</scope>
    <source>
        <strain evidence="1">S-188037</strain>
    </source>
</reference>
<dbReference type="InterPro" id="IPR036396">
    <property type="entry name" value="Cyt_P450_sf"/>
</dbReference>
<dbReference type="GO" id="GO:0016705">
    <property type="term" value="F:oxidoreductase activity, acting on paired donors, with incorporation or reduction of molecular oxygen"/>
    <property type="evidence" value="ECO:0007669"/>
    <property type="project" value="InterPro"/>
</dbReference>
<sequence length="223" mass="26091">MNAWWWEAKSQKDVLKEFDSNFANRYLTVAGAIMSHGGSNGLQWRNVRSFCVREFLSKDTLNSFSTLRQQEIRRTLRSLSKVNTPVYIRQEMHLTMLNVIMNMLWGGTFNDEDKIRIGLEFGRVAEEVVEYVGKTNISDFFPILARLDLQGVERRMKELVSWLDSFLSSIIEQRMKNYDELKLNGDQDAKNEFRDILQIFLQLQDQGESRTPFTITNLKALFT</sequence>
<accession>A0AAD4SPP5</accession>
<dbReference type="GO" id="GO:0033075">
    <property type="term" value="P:isoquinoline alkaloid biosynthetic process"/>
    <property type="evidence" value="ECO:0007669"/>
    <property type="project" value="UniProtKB-ARBA"/>
</dbReference>
<dbReference type="EMBL" id="JAJJMB010009159">
    <property type="protein sequence ID" value="KAI3915431.1"/>
    <property type="molecule type" value="Genomic_DNA"/>
</dbReference>
<dbReference type="PANTHER" id="PTHR47951">
    <property type="entry name" value="OS08G0547900 PROTEIN"/>
    <property type="match status" value="1"/>
</dbReference>
<evidence type="ECO:0000313" key="1">
    <source>
        <dbReference type="EMBL" id="KAI3915431.1"/>
    </source>
</evidence>
<dbReference type="AlphaFoldDB" id="A0AAD4SPP5"/>
<feature type="non-terminal residue" evidence="1">
    <location>
        <position position="223"/>
    </location>
</feature>
<dbReference type="GO" id="GO:0020037">
    <property type="term" value="F:heme binding"/>
    <property type="evidence" value="ECO:0007669"/>
    <property type="project" value="InterPro"/>
</dbReference>
<dbReference type="PANTHER" id="PTHR47951:SF3">
    <property type="entry name" value="CYTOCHROME P450, FAMILY 706, SUBFAMILY A, POLYPEPTIDE 4"/>
    <property type="match status" value="1"/>
</dbReference>
<organism evidence="1 2">
    <name type="scientific">Papaver atlanticum</name>
    <dbReference type="NCBI Taxonomy" id="357466"/>
    <lineage>
        <taxon>Eukaryota</taxon>
        <taxon>Viridiplantae</taxon>
        <taxon>Streptophyta</taxon>
        <taxon>Embryophyta</taxon>
        <taxon>Tracheophyta</taxon>
        <taxon>Spermatophyta</taxon>
        <taxon>Magnoliopsida</taxon>
        <taxon>Ranunculales</taxon>
        <taxon>Papaveraceae</taxon>
        <taxon>Papaveroideae</taxon>
        <taxon>Papaver</taxon>
    </lineage>
</organism>
<dbReference type="GO" id="GO:0004497">
    <property type="term" value="F:monooxygenase activity"/>
    <property type="evidence" value="ECO:0007669"/>
    <property type="project" value="InterPro"/>
</dbReference>
<comment type="caution">
    <text evidence="1">The sequence shown here is derived from an EMBL/GenBank/DDBJ whole genome shotgun (WGS) entry which is preliminary data.</text>
</comment>